<gene>
    <name evidence="5" type="ORF">EV696_10939</name>
</gene>
<name>A0A4R6UN54_9GAMM</name>
<feature type="chain" id="PRO_5020255821" evidence="3">
    <location>
        <begin position="19"/>
        <end position="275"/>
    </location>
</feature>
<evidence type="ECO:0000259" key="4">
    <source>
        <dbReference type="Pfam" id="PF00497"/>
    </source>
</evidence>
<accession>A0A4R6UN54</accession>
<dbReference type="AlphaFoldDB" id="A0A4R6UN54"/>
<evidence type="ECO:0000313" key="6">
    <source>
        <dbReference type="Proteomes" id="UP000295375"/>
    </source>
</evidence>
<protein>
    <submittedName>
        <fullName evidence="5">ABC-type amino acid transport substrate-binding protein</fullName>
    </submittedName>
</protein>
<feature type="domain" description="Solute-binding protein family 3/N-terminal" evidence="4">
    <location>
        <begin position="31"/>
        <end position="253"/>
    </location>
</feature>
<dbReference type="RefSeq" id="WP_133590807.1">
    <property type="nucleotide sequence ID" value="NZ_CP037953.1"/>
</dbReference>
<dbReference type="PANTHER" id="PTHR35936">
    <property type="entry name" value="MEMBRANE-BOUND LYTIC MUREIN TRANSGLYCOSYLASE F"/>
    <property type="match status" value="1"/>
</dbReference>
<dbReference type="SUPFAM" id="SSF53850">
    <property type="entry name" value="Periplasmic binding protein-like II"/>
    <property type="match status" value="1"/>
</dbReference>
<dbReference type="EMBL" id="SNYM01000009">
    <property type="protein sequence ID" value="TDQ47636.1"/>
    <property type="molecule type" value="Genomic_DNA"/>
</dbReference>
<evidence type="ECO:0000256" key="3">
    <source>
        <dbReference type="SAM" id="SignalP"/>
    </source>
</evidence>
<dbReference type="PANTHER" id="PTHR35936:SF19">
    <property type="entry name" value="AMINO-ACID-BINDING PROTEIN YXEM-RELATED"/>
    <property type="match status" value="1"/>
</dbReference>
<proteinExistence type="inferred from homology"/>
<evidence type="ECO:0000313" key="5">
    <source>
        <dbReference type="EMBL" id="TDQ47636.1"/>
    </source>
</evidence>
<evidence type="ECO:0000256" key="2">
    <source>
        <dbReference type="ARBA" id="ARBA00022729"/>
    </source>
</evidence>
<organism evidence="5 6">
    <name type="scientific">Permianibacter aggregans</name>
    <dbReference type="NCBI Taxonomy" id="1510150"/>
    <lineage>
        <taxon>Bacteria</taxon>
        <taxon>Pseudomonadati</taxon>
        <taxon>Pseudomonadota</taxon>
        <taxon>Gammaproteobacteria</taxon>
        <taxon>Pseudomonadales</taxon>
        <taxon>Pseudomonadaceae</taxon>
        <taxon>Permianibacter</taxon>
    </lineage>
</organism>
<keyword evidence="6" id="KW-1185">Reference proteome</keyword>
<sequence length="275" mass="31001">MKKALAVLLLLLATSTEANDCPSKIRVQLDLAAPASYLDEKGQVTGMDVEMAETILVEAGCQIEWVTEPMSIERALRLLREGRIDAMTRMSFRTERTRYAHFSEAYRQEVIGLFALEDTPLPAFKTLAEAYEQQVRLIAPASGFFGEEFQVLREPWLASGRMTAYNSATKAARLLFTKPRRGDMILIDADVFFHSISAAESKQVLNAGDWLRIAPVHIMFSQQSVSAALVERVNAVIRRRLQRGALAEVERRYRPASLMQNIERRQAVATPMRQP</sequence>
<dbReference type="Proteomes" id="UP000295375">
    <property type="component" value="Unassembled WGS sequence"/>
</dbReference>
<dbReference type="Gene3D" id="3.40.190.10">
    <property type="entry name" value="Periplasmic binding protein-like II"/>
    <property type="match status" value="2"/>
</dbReference>
<keyword evidence="2 3" id="KW-0732">Signal</keyword>
<dbReference type="InterPro" id="IPR001638">
    <property type="entry name" value="Solute-binding_3/MltF_N"/>
</dbReference>
<comment type="caution">
    <text evidence="5">The sequence shown here is derived from an EMBL/GenBank/DDBJ whole genome shotgun (WGS) entry which is preliminary data.</text>
</comment>
<reference evidence="5 6" key="1">
    <citation type="submission" date="2019-03" db="EMBL/GenBank/DDBJ databases">
        <title>Genomic Encyclopedia of Type Strains, Phase IV (KMG-IV): sequencing the most valuable type-strain genomes for metagenomic binning, comparative biology and taxonomic classification.</title>
        <authorList>
            <person name="Goeker M."/>
        </authorList>
    </citation>
    <scope>NUCLEOTIDE SEQUENCE [LARGE SCALE GENOMIC DNA]</scope>
    <source>
        <strain evidence="5 6">DSM 103792</strain>
    </source>
</reference>
<evidence type="ECO:0000256" key="1">
    <source>
        <dbReference type="ARBA" id="ARBA00010333"/>
    </source>
</evidence>
<feature type="signal peptide" evidence="3">
    <location>
        <begin position="1"/>
        <end position="18"/>
    </location>
</feature>
<dbReference type="OrthoDB" id="9768183at2"/>
<comment type="similarity">
    <text evidence="1">Belongs to the bacterial solute-binding protein 3 family.</text>
</comment>
<dbReference type="Pfam" id="PF00497">
    <property type="entry name" value="SBP_bac_3"/>
    <property type="match status" value="1"/>
</dbReference>